<protein>
    <submittedName>
        <fullName evidence="1">Uncharacterized protein</fullName>
    </submittedName>
</protein>
<sequence length="265" mass="30989">MMKRIRIGIQEAKFALSDKNRLDAFCLLLKIKLLFRSSDLNLVSYNHCAKLLHIDNNKLKRLLEYGCKIGYFRFEEKNGKKRFIARSIHSNDGYSYKLRKDDLTKMTFPALKNLLRRIVMENQVRMQEDVINTHNKGTNGRNAKTIRKALKRESRMLRKKFSDNKGLSYDRIKDVIFGTMYQAFKVTNQLVNRGIINKRTRIKEARCDEKVCTNNMAITDIEGSVIVISAKNRSAFSIESNIYRMQMDDAISISHHGIRRKEVKM</sequence>
<proteinExistence type="predicted"/>
<evidence type="ECO:0000313" key="1">
    <source>
        <dbReference type="EMBL" id="DAE05701.1"/>
    </source>
</evidence>
<dbReference type="EMBL" id="BK015415">
    <property type="protein sequence ID" value="DAE05701.1"/>
    <property type="molecule type" value="Genomic_DNA"/>
</dbReference>
<accession>A0A8S5PGG0</accession>
<organism evidence="1">
    <name type="scientific">Siphoviridae sp. ctM5A27</name>
    <dbReference type="NCBI Taxonomy" id="2825459"/>
    <lineage>
        <taxon>Viruses</taxon>
        <taxon>Duplodnaviria</taxon>
        <taxon>Heunggongvirae</taxon>
        <taxon>Uroviricota</taxon>
        <taxon>Caudoviricetes</taxon>
    </lineage>
</organism>
<name>A0A8S5PGG0_9CAUD</name>
<reference evidence="1" key="1">
    <citation type="journal article" date="2021" name="Proc. Natl. Acad. Sci. U.S.A.">
        <title>A Catalog of Tens of Thousands of Viruses from Human Metagenomes Reveals Hidden Associations with Chronic Diseases.</title>
        <authorList>
            <person name="Tisza M.J."/>
            <person name="Buck C.B."/>
        </authorList>
    </citation>
    <scope>NUCLEOTIDE SEQUENCE</scope>
    <source>
        <strain evidence="1">CtM5A27</strain>
    </source>
</reference>